<dbReference type="Pfam" id="PF04157">
    <property type="entry name" value="EAP30"/>
    <property type="match status" value="1"/>
</dbReference>
<dbReference type="InterPro" id="IPR036390">
    <property type="entry name" value="WH_DNA-bd_sf"/>
</dbReference>
<proteinExistence type="inferred from homology"/>
<dbReference type="AlphaFoldDB" id="A0A7S0GAY1"/>
<dbReference type="PANTHER" id="PTHR12806:SF0">
    <property type="entry name" value="VACUOLAR-SORTING PROTEIN SNF8"/>
    <property type="match status" value="1"/>
</dbReference>
<gene>
    <name evidence="2" type="ORF">PINE0816_LOCUS4943</name>
</gene>
<dbReference type="InterPro" id="IPR036388">
    <property type="entry name" value="WH-like_DNA-bd_sf"/>
</dbReference>
<dbReference type="GO" id="GO:0000814">
    <property type="term" value="C:ESCRT II complex"/>
    <property type="evidence" value="ECO:0007669"/>
    <property type="project" value="InterPro"/>
</dbReference>
<dbReference type="GO" id="GO:0043328">
    <property type="term" value="P:protein transport to vacuole involved in ubiquitin-dependent protein catabolic process via the multivesicular body sorting pathway"/>
    <property type="evidence" value="ECO:0007669"/>
    <property type="project" value="TreeGrafter"/>
</dbReference>
<dbReference type="InterPro" id="IPR016689">
    <property type="entry name" value="ESCRT-2_cplx_Snf8"/>
</dbReference>
<dbReference type="SUPFAM" id="SSF46785">
    <property type="entry name" value="Winged helix' DNA-binding domain"/>
    <property type="match status" value="1"/>
</dbReference>
<organism evidence="2">
    <name type="scientific">Proboscia inermis</name>
    <dbReference type="NCBI Taxonomy" id="420281"/>
    <lineage>
        <taxon>Eukaryota</taxon>
        <taxon>Sar</taxon>
        <taxon>Stramenopiles</taxon>
        <taxon>Ochrophyta</taxon>
        <taxon>Bacillariophyta</taxon>
        <taxon>Coscinodiscophyceae</taxon>
        <taxon>Rhizosoleniophycidae</taxon>
        <taxon>Rhizosoleniales</taxon>
        <taxon>Rhizosoleniaceae</taxon>
        <taxon>Proboscia</taxon>
    </lineage>
</organism>
<dbReference type="InterPro" id="IPR040608">
    <property type="entry name" value="Snf8/Vps36"/>
</dbReference>
<sequence>MCGPLGVDPLSTSKNGGFWNKIAGLQNLSEFYYELAVKVAEVCIASRSRNGGIISISEAQELLSKRGTKFSGMFGSSNKDSSNVFKSTSNNRSVEIVSKDDIITAIKKLSTLGSGFRAIDVGNSTMIVSGAFLARNGA</sequence>
<evidence type="ECO:0000313" key="2">
    <source>
        <dbReference type="EMBL" id="CAD8408821.1"/>
    </source>
</evidence>
<accession>A0A7S0GAY1</accession>
<dbReference type="Gene3D" id="1.10.10.10">
    <property type="entry name" value="Winged helix-like DNA-binding domain superfamily/Winged helix DNA-binding domain"/>
    <property type="match status" value="1"/>
</dbReference>
<name>A0A7S0GAY1_9STRA</name>
<protein>
    <submittedName>
        <fullName evidence="2">Uncharacterized protein</fullName>
    </submittedName>
</protein>
<dbReference type="PANTHER" id="PTHR12806">
    <property type="entry name" value="EAP30 SUBUNIT OF ELL COMPLEX"/>
    <property type="match status" value="1"/>
</dbReference>
<evidence type="ECO:0000256" key="1">
    <source>
        <dbReference type="ARBA" id="ARBA00009834"/>
    </source>
</evidence>
<comment type="similarity">
    <text evidence="1">Belongs to the SNF8 family.</text>
</comment>
<dbReference type="EMBL" id="HBEL01010343">
    <property type="protein sequence ID" value="CAD8408821.1"/>
    <property type="molecule type" value="Transcribed_RNA"/>
</dbReference>
<reference evidence="2" key="1">
    <citation type="submission" date="2021-01" db="EMBL/GenBank/DDBJ databases">
        <authorList>
            <person name="Corre E."/>
            <person name="Pelletier E."/>
            <person name="Niang G."/>
            <person name="Scheremetjew M."/>
            <person name="Finn R."/>
            <person name="Kale V."/>
            <person name="Holt S."/>
            <person name="Cochrane G."/>
            <person name="Meng A."/>
            <person name="Brown T."/>
            <person name="Cohen L."/>
        </authorList>
    </citation>
    <scope>NUCLEOTIDE SEQUENCE</scope>
    <source>
        <strain evidence="2">CCAP1064/1</strain>
    </source>
</reference>